<dbReference type="EMBL" id="AGWJ02000023">
    <property type="protein sequence ID" value="EHO79727.1"/>
    <property type="molecule type" value="Genomic_DNA"/>
</dbReference>
<dbReference type="Proteomes" id="UP000003233">
    <property type="component" value="Unassembled WGS sequence"/>
</dbReference>
<accession>H1PVM3</accession>
<reference evidence="1 2" key="1">
    <citation type="submission" date="2012-07" db="EMBL/GenBank/DDBJ databases">
        <title>The Genome Sequence of Fusobacterium ulcerans 12_1B.</title>
        <authorList>
            <consortium name="The Broad Institute Genome Sequencing Platform"/>
            <person name="Earl A."/>
            <person name="Ward D."/>
            <person name="Feldgarden M."/>
            <person name="Gevers D."/>
            <person name="Strauss J."/>
            <person name="Ambrose C.E."/>
            <person name="Allen-Vercoe E."/>
            <person name="Walker B."/>
            <person name="Young S.K."/>
            <person name="Zeng Q."/>
            <person name="Gargeya S."/>
            <person name="Fitzgerald M."/>
            <person name="Haas B."/>
            <person name="Abouelleil A."/>
            <person name="Alvarado L."/>
            <person name="Arachchi H.M."/>
            <person name="Berlin A.M."/>
            <person name="Chapman S.B."/>
            <person name="Goldberg J."/>
            <person name="Griggs A."/>
            <person name="Gujja S."/>
            <person name="Hansen M."/>
            <person name="Howarth C."/>
            <person name="Imamovic A."/>
            <person name="Larimer J."/>
            <person name="McCowen C."/>
            <person name="Montmayeur A."/>
            <person name="Murphy C."/>
            <person name="Neiman D."/>
            <person name="Pearson M."/>
            <person name="Priest M."/>
            <person name="Roberts A."/>
            <person name="Saif S."/>
            <person name="Shea T."/>
            <person name="Sisk P."/>
            <person name="Sykes S."/>
            <person name="Wortman J."/>
            <person name="Nusbaum C."/>
            <person name="Birren B."/>
        </authorList>
    </citation>
    <scope>NUCLEOTIDE SEQUENCE [LARGE SCALE GENOMIC DNA]</scope>
    <source>
        <strain evidence="1 2">12_1B</strain>
    </source>
</reference>
<sequence length="96" mass="11385">MTEEDKELIMTFLENCYSSKVINDQLSMQEERMYSALWKLEETLTGSQRELYLELDSLLSEVLDLTKWKYFEYGENAGEIHEGAFVWKNPFKKETA</sequence>
<name>H1PVM3_9FUSO</name>
<organism evidence="1 2">
    <name type="scientific">Fusobacterium ulcerans 12-1B</name>
    <dbReference type="NCBI Taxonomy" id="457404"/>
    <lineage>
        <taxon>Bacteria</taxon>
        <taxon>Fusobacteriati</taxon>
        <taxon>Fusobacteriota</taxon>
        <taxon>Fusobacteriia</taxon>
        <taxon>Fusobacteriales</taxon>
        <taxon>Fusobacteriaceae</taxon>
        <taxon>Fusobacterium</taxon>
    </lineage>
</organism>
<protein>
    <submittedName>
        <fullName evidence="1">Uncharacterized protein</fullName>
    </submittedName>
</protein>
<dbReference type="HOGENOM" id="CLU_183663_0_0_0"/>
<evidence type="ECO:0000313" key="1">
    <source>
        <dbReference type="EMBL" id="EHO79727.1"/>
    </source>
</evidence>
<gene>
    <name evidence="1" type="ORF">HMPREF0402_02466</name>
</gene>
<dbReference type="RefSeq" id="WP_008698166.1">
    <property type="nucleotide sequence ID" value="NZ_KE161009.1"/>
</dbReference>
<dbReference type="BioCyc" id="FSP457404-HMP:GTSQ-2491-MONOMER"/>
<dbReference type="PATRIC" id="fig|457404.5.peg.2678"/>
<comment type="caution">
    <text evidence="1">The sequence shown here is derived from an EMBL/GenBank/DDBJ whole genome shotgun (WGS) entry which is preliminary data.</text>
</comment>
<evidence type="ECO:0000313" key="2">
    <source>
        <dbReference type="Proteomes" id="UP000003233"/>
    </source>
</evidence>
<dbReference type="AlphaFoldDB" id="H1PVM3"/>
<proteinExistence type="predicted"/>
<keyword evidence="2" id="KW-1185">Reference proteome</keyword>